<accession>E9I4L4</accession>
<evidence type="ECO:0000256" key="1">
    <source>
        <dbReference type="SAM" id="MobiDB-lite"/>
    </source>
</evidence>
<dbReference type="HOGENOM" id="CLU_1063819_0_0_1"/>
<keyword evidence="2" id="KW-1133">Transmembrane helix</keyword>
<sequence>KRGKRAMVHLHLLEKIHLKILLNIITNIGMIIWMLMIKETKIFHIYIFTFTCLKILSTVEDSDKEETEEAAKEGNGEKAEEGEGESKAKEEEAGTPESGAVAVAGPTNYQKRKLRDQQKKGRAQKVNKGAIDSLADQLAACNSEVAVVEEGNGEKAEEEEEAEKPEMEDSDKEETEEAAKEGNGEKAEEGEGESKAKEEEAGTPESGAVAVAGPTNYQKRKLRDQQKKGRAQKVNKGAIDSLADQLAACNSGYPKGTGFCNE</sequence>
<feature type="non-terminal residue" evidence="3">
    <location>
        <position position="262"/>
    </location>
</feature>
<feature type="region of interest" description="Disordered" evidence="1">
    <location>
        <begin position="147"/>
        <end position="236"/>
    </location>
</feature>
<dbReference type="InParanoid" id="E9I4L4"/>
<feature type="compositionally biased region" description="Basic residues" evidence="1">
    <location>
        <begin position="110"/>
        <end position="125"/>
    </location>
</feature>
<dbReference type="KEGG" id="dpx:DAPPUDRAFT_122575"/>
<evidence type="ECO:0000256" key="2">
    <source>
        <dbReference type="SAM" id="Phobius"/>
    </source>
</evidence>
<evidence type="ECO:0000313" key="4">
    <source>
        <dbReference type="Proteomes" id="UP000000305"/>
    </source>
</evidence>
<dbReference type="AlphaFoldDB" id="E9I4L4"/>
<feature type="transmembrane region" description="Helical" evidence="2">
    <location>
        <begin position="20"/>
        <end position="37"/>
    </location>
</feature>
<feature type="compositionally biased region" description="Basic residues" evidence="1">
    <location>
        <begin position="218"/>
        <end position="233"/>
    </location>
</feature>
<dbReference type="Proteomes" id="UP000000305">
    <property type="component" value="Unassembled WGS sequence"/>
</dbReference>
<proteinExistence type="predicted"/>
<keyword evidence="4" id="KW-1185">Reference proteome</keyword>
<keyword evidence="2" id="KW-0472">Membrane</keyword>
<gene>
    <name evidence="3" type="ORF">DAPPUDRAFT_122575</name>
</gene>
<feature type="compositionally biased region" description="Acidic residues" evidence="1">
    <location>
        <begin position="156"/>
        <end position="176"/>
    </location>
</feature>
<protein>
    <submittedName>
        <fullName evidence="3">Uncharacterized protein</fullName>
    </submittedName>
</protein>
<organism evidence="3 4">
    <name type="scientific">Daphnia pulex</name>
    <name type="common">Water flea</name>
    <dbReference type="NCBI Taxonomy" id="6669"/>
    <lineage>
        <taxon>Eukaryota</taxon>
        <taxon>Metazoa</taxon>
        <taxon>Ecdysozoa</taxon>
        <taxon>Arthropoda</taxon>
        <taxon>Crustacea</taxon>
        <taxon>Branchiopoda</taxon>
        <taxon>Diplostraca</taxon>
        <taxon>Cladocera</taxon>
        <taxon>Anomopoda</taxon>
        <taxon>Daphniidae</taxon>
        <taxon>Daphnia</taxon>
    </lineage>
</organism>
<evidence type="ECO:0000313" key="3">
    <source>
        <dbReference type="EMBL" id="EFX61067.1"/>
    </source>
</evidence>
<keyword evidence="2" id="KW-0812">Transmembrane</keyword>
<feature type="compositionally biased region" description="Basic and acidic residues" evidence="1">
    <location>
        <begin position="69"/>
        <end position="92"/>
    </location>
</feature>
<dbReference type="EMBL" id="GL735094">
    <property type="protein sequence ID" value="EFX61067.1"/>
    <property type="molecule type" value="Genomic_DNA"/>
</dbReference>
<name>E9I4L4_DAPPU</name>
<feature type="region of interest" description="Disordered" evidence="1">
    <location>
        <begin position="65"/>
        <end position="127"/>
    </location>
</feature>
<feature type="compositionally biased region" description="Basic and acidic residues" evidence="1">
    <location>
        <begin position="177"/>
        <end position="200"/>
    </location>
</feature>
<reference evidence="3 4" key="1">
    <citation type="journal article" date="2011" name="Science">
        <title>The ecoresponsive genome of Daphnia pulex.</title>
        <authorList>
            <person name="Colbourne J.K."/>
            <person name="Pfrender M.E."/>
            <person name="Gilbert D."/>
            <person name="Thomas W.K."/>
            <person name="Tucker A."/>
            <person name="Oakley T.H."/>
            <person name="Tokishita S."/>
            <person name="Aerts A."/>
            <person name="Arnold G.J."/>
            <person name="Basu M.K."/>
            <person name="Bauer D.J."/>
            <person name="Caceres C.E."/>
            <person name="Carmel L."/>
            <person name="Casola C."/>
            <person name="Choi J.H."/>
            <person name="Detter J.C."/>
            <person name="Dong Q."/>
            <person name="Dusheyko S."/>
            <person name="Eads B.D."/>
            <person name="Frohlich T."/>
            <person name="Geiler-Samerotte K.A."/>
            <person name="Gerlach D."/>
            <person name="Hatcher P."/>
            <person name="Jogdeo S."/>
            <person name="Krijgsveld J."/>
            <person name="Kriventseva E.V."/>
            <person name="Kultz D."/>
            <person name="Laforsch C."/>
            <person name="Lindquist E."/>
            <person name="Lopez J."/>
            <person name="Manak J.R."/>
            <person name="Muller J."/>
            <person name="Pangilinan J."/>
            <person name="Patwardhan R.P."/>
            <person name="Pitluck S."/>
            <person name="Pritham E.J."/>
            <person name="Rechtsteiner A."/>
            <person name="Rho M."/>
            <person name="Rogozin I.B."/>
            <person name="Sakarya O."/>
            <person name="Salamov A."/>
            <person name="Schaack S."/>
            <person name="Shapiro H."/>
            <person name="Shiga Y."/>
            <person name="Skalitzky C."/>
            <person name="Smith Z."/>
            <person name="Souvorov A."/>
            <person name="Sung W."/>
            <person name="Tang Z."/>
            <person name="Tsuchiya D."/>
            <person name="Tu H."/>
            <person name="Vos H."/>
            <person name="Wang M."/>
            <person name="Wolf Y.I."/>
            <person name="Yamagata H."/>
            <person name="Yamada T."/>
            <person name="Ye Y."/>
            <person name="Shaw J.R."/>
            <person name="Andrews J."/>
            <person name="Crease T.J."/>
            <person name="Tang H."/>
            <person name="Lucas S.M."/>
            <person name="Robertson H.M."/>
            <person name="Bork P."/>
            <person name="Koonin E.V."/>
            <person name="Zdobnov E.M."/>
            <person name="Grigoriev I.V."/>
            <person name="Lynch M."/>
            <person name="Boore J.L."/>
        </authorList>
    </citation>
    <scope>NUCLEOTIDE SEQUENCE [LARGE SCALE GENOMIC DNA]</scope>
</reference>